<dbReference type="EMBL" id="LN679101">
    <property type="protein sequence ID" value="CEL55802.1"/>
    <property type="molecule type" value="Genomic_DNA"/>
</dbReference>
<dbReference type="Pfam" id="PF01073">
    <property type="entry name" value="3Beta_HSD"/>
    <property type="match status" value="1"/>
</dbReference>
<keyword evidence="6" id="KW-1185">Reference proteome</keyword>
<evidence type="ECO:0000256" key="3">
    <source>
        <dbReference type="SAM" id="SignalP"/>
    </source>
</evidence>
<keyword evidence="3" id="KW-0732">Signal</keyword>
<name>A0A0B7FHZ7_THACB</name>
<feature type="chain" id="PRO_5002115833" description="Rhodanese domain-containing protein" evidence="3">
    <location>
        <begin position="20"/>
        <end position="456"/>
    </location>
</feature>
<dbReference type="PROSITE" id="PS50206">
    <property type="entry name" value="RHODANESE_3"/>
    <property type="match status" value="1"/>
</dbReference>
<comment type="similarity">
    <text evidence="1">Belongs to the 3-beta-HSD family.</text>
</comment>
<dbReference type="AlphaFoldDB" id="A0A0B7FHZ7"/>
<dbReference type="InterPro" id="IPR050177">
    <property type="entry name" value="Lipid_A_modif_metabolic_enz"/>
</dbReference>
<evidence type="ECO:0000259" key="4">
    <source>
        <dbReference type="PROSITE" id="PS50206"/>
    </source>
</evidence>
<accession>A0A0B7FHZ7</accession>
<evidence type="ECO:0000256" key="1">
    <source>
        <dbReference type="ARBA" id="ARBA00009219"/>
    </source>
</evidence>
<dbReference type="InterPro" id="IPR001763">
    <property type="entry name" value="Rhodanese-like_dom"/>
</dbReference>
<gene>
    <name evidence="5" type="ORF">RSOLAG1IB_01814</name>
</gene>
<dbReference type="InterPro" id="IPR036291">
    <property type="entry name" value="NAD(P)-bd_dom_sf"/>
</dbReference>
<dbReference type="Proteomes" id="UP000059188">
    <property type="component" value="Unassembled WGS sequence"/>
</dbReference>
<protein>
    <recommendedName>
        <fullName evidence="4">Rhodanese domain-containing protein</fullName>
    </recommendedName>
</protein>
<dbReference type="InterPro" id="IPR002225">
    <property type="entry name" value="3Beta_OHSteriod_DH/Estase"/>
</dbReference>
<organism evidence="5 6">
    <name type="scientific">Thanatephorus cucumeris (strain AG1-IB / isolate 7/3/14)</name>
    <name type="common">Lettuce bottom rot fungus</name>
    <name type="synonym">Rhizoctonia solani</name>
    <dbReference type="NCBI Taxonomy" id="1108050"/>
    <lineage>
        <taxon>Eukaryota</taxon>
        <taxon>Fungi</taxon>
        <taxon>Dikarya</taxon>
        <taxon>Basidiomycota</taxon>
        <taxon>Agaricomycotina</taxon>
        <taxon>Agaricomycetes</taxon>
        <taxon>Cantharellales</taxon>
        <taxon>Ceratobasidiaceae</taxon>
        <taxon>Rhizoctonia</taxon>
        <taxon>Rhizoctonia solani AG-1</taxon>
    </lineage>
</organism>
<reference evidence="5 6" key="1">
    <citation type="submission" date="2014-11" db="EMBL/GenBank/DDBJ databases">
        <authorList>
            <person name="Wibberg Daniel"/>
        </authorList>
    </citation>
    <scope>NUCLEOTIDE SEQUENCE [LARGE SCALE GENOMIC DNA]</scope>
    <source>
        <strain evidence="5">Rhizoctonia solani AG1-IB 7/3/14</strain>
    </source>
</reference>
<evidence type="ECO:0000256" key="2">
    <source>
        <dbReference type="ARBA" id="ARBA00023002"/>
    </source>
</evidence>
<sequence length="456" mass="49468">MSGWIILGAAASTAAYLFALNKRLTTPDPSARDYVAPPISDDNLAKVTIPTPQDIADAIKAHGPATGKAYVVVGGSGLVGQYIARSLLARGETLVRIIDIVEPKVAANSDAVEIDSLSRAEFVQADVADYRSISDAISKPFGDTGRTAEAVIHTVALLRSFERLGYLKDLSHRVNVEGTKNVLRASQELGTVGSFVYTSSAGIFVPPANFLRLGMLGSGEGPVFGDDVPVNAPKTTNHYITTKLEGEKAVCDADGIKGVRTGALRPGMAIMGPESIFISLILKNPGVNPTWGGKATNSMVNAWDLGRAHLQLSDALFDRPEDVAGQPFAITGESAVYPLSELRRMLQFYSQRDLKFREVSELMMYCLSFFVEGILLGRYLALRSVCFFTGGQVAPVPRWAVKTNLQYLQPAMWDFSLTDTIVDDRRARKVLGYRHHWTTEQSVKWAVEGAEGRLPS</sequence>
<feature type="domain" description="Rhodanese" evidence="4">
    <location>
        <begin position="38"/>
        <end position="106"/>
    </location>
</feature>
<evidence type="ECO:0000313" key="6">
    <source>
        <dbReference type="Proteomes" id="UP000059188"/>
    </source>
</evidence>
<dbReference type="Gene3D" id="3.40.50.720">
    <property type="entry name" value="NAD(P)-binding Rossmann-like Domain"/>
    <property type="match status" value="1"/>
</dbReference>
<dbReference type="GO" id="GO:0016616">
    <property type="term" value="F:oxidoreductase activity, acting on the CH-OH group of donors, NAD or NADP as acceptor"/>
    <property type="evidence" value="ECO:0007669"/>
    <property type="project" value="InterPro"/>
</dbReference>
<dbReference type="PANTHER" id="PTHR43245:SF51">
    <property type="entry name" value="SHORT CHAIN DEHYDROGENASE_REDUCTASE FAMILY 42E, MEMBER 2"/>
    <property type="match status" value="1"/>
</dbReference>
<proteinExistence type="inferred from homology"/>
<dbReference type="SUPFAM" id="SSF51735">
    <property type="entry name" value="NAD(P)-binding Rossmann-fold domains"/>
    <property type="match status" value="1"/>
</dbReference>
<evidence type="ECO:0000313" key="5">
    <source>
        <dbReference type="EMBL" id="CEL55802.1"/>
    </source>
</evidence>
<dbReference type="STRING" id="1108050.A0A0B7FHZ7"/>
<dbReference type="PANTHER" id="PTHR43245">
    <property type="entry name" value="BIFUNCTIONAL POLYMYXIN RESISTANCE PROTEIN ARNA"/>
    <property type="match status" value="1"/>
</dbReference>
<keyword evidence="2" id="KW-0560">Oxidoreductase</keyword>
<dbReference type="GO" id="GO:0006694">
    <property type="term" value="P:steroid biosynthetic process"/>
    <property type="evidence" value="ECO:0007669"/>
    <property type="project" value="InterPro"/>
</dbReference>
<feature type="signal peptide" evidence="3">
    <location>
        <begin position="1"/>
        <end position="19"/>
    </location>
</feature>
<dbReference type="OrthoDB" id="10058185at2759"/>